<dbReference type="Pfam" id="PF00501">
    <property type="entry name" value="AMP-binding"/>
    <property type="match status" value="1"/>
</dbReference>
<evidence type="ECO:0000259" key="2">
    <source>
        <dbReference type="Pfam" id="PF00501"/>
    </source>
</evidence>
<feature type="domain" description="AMP-dependent synthetase/ligase" evidence="2">
    <location>
        <begin position="11"/>
        <end position="408"/>
    </location>
</feature>
<feature type="region of interest" description="Disordered" evidence="1">
    <location>
        <begin position="159"/>
        <end position="184"/>
    </location>
</feature>
<dbReference type="RefSeq" id="WP_208879403.1">
    <property type="nucleotide sequence ID" value="NZ_CP031320.1"/>
</dbReference>
<protein>
    <submittedName>
        <fullName evidence="3">Peptide synthase</fullName>
    </submittedName>
</protein>
<dbReference type="KEGG" id="sarm:DVA86_17175"/>
<sequence>MPTARLLDGVEQAARTHPEAVALRSPATGGRHTAVTYGELSARCDAYTSALTYAGLRPGTRTCLMVPPGPELAALAGALSRIGAVPVLIDPGIAKPAVKACLDTVAPEAFIGVPRAHAARLLLGWARRTVRLSIVVGGQVPRLYGVSLDRLCALSAAQPAAPEAPDAPEPKPGPGPEPGPDPVAMLAFTSGATGLPKAVEYRTRQLSAQLRMARDVWPLEPGEVGMSTLPPFALGGTALGFSMVVPDMDFLRPASADPAVLVRDIRRFGVAGLFASPVPLDRLARHCAAEGVVLESLRAVVCGGASLDPRTAERLRPCLPADATVTSVYGATEAMPVSALDSRELLGDVRRLTEGGHGTCLGWPLPGNLVRVIGLTDEAVPEWHDGLEAPPGAVGEITVAGPNTSERYEGHPDRTALAKIRDGARVVHRTGDLGRFDPHGRLWFCGRASQRVRTAAGELYPEQVEPVANTVPAVRRSALVGVGPAGAQLPVLCVEPERRLGRDERWNVVVEVLARFGEFPHTSGVRQVLFHPGLPVDVRHNSKIDRPELARWAARRLRGGRLP</sequence>
<reference evidence="3 4" key="1">
    <citation type="submission" date="2018-07" db="EMBL/GenBank/DDBJ databases">
        <title>Draft genome of the type strain Streptomyces armeniacus ATCC 15676.</title>
        <authorList>
            <person name="Labana P."/>
            <person name="Gosse J.T."/>
            <person name="Boddy C.N."/>
        </authorList>
    </citation>
    <scope>NUCLEOTIDE SEQUENCE [LARGE SCALE GENOMIC DNA]</scope>
    <source>
        <strain evidence="3 4">ATCC 15676</strain>
    </source>
</reference>
<accession>A0A345XR65</accession>
<dbReference type="NCBIfam" id="NF006754">
    <property type="entry name" value="PRK09274.1"/>
    <property type="match status" value="1"/>
</dbReference>
<evidence type="ECO:0000313" key="3">
    <source>
        <dbReference type="EMBL" id="AXK34131.1"/>
    </source>
</evidence>
<evidence type="ECO:0000313" key="4">
    <source>
        <dbReference type="Proteomes" id="UP000254425"/>
    </source>
</evidence>
<organism evidence="3 4">
    <name type="scientific">Streptomyces armeniacus</name>
    <dbReference type="NCBI Taxonomy" id="83291"/>
    <lineage>
        <taxon>Bacteria</taxon>
        <taxon>Bacillati</taxon>
        <taxon>Actinomycetota</taxon>
        <taxon>Actinomycetes</taxon>
        <taxon>Kitasatosporales</taxon>
        <taxon>Streptomycetaceae</taxon>
        <taxon>Streptomyces</taxon>
    </lineage>
</organism>
<dbReference type="SUPFAM" id="SSF56801">
    <property type="entry name" value="Acetyl-CoA synthetase-like"/>
    <property type="match status" value="1"/>
</dbReference>
<dbReference type="InterPro" id="IPR000873">
    <property type="entry name" value="AMP-dep_synth/lig_dom"/>
</dbReference>
<dbReference type="InterPro" id="IPR050237">
    <property type="entry name" value="ATP-dep_AMP-bd_enzyme"/>
</dbReference>
<dbReference type="PANTHER" id="PTHR43767:SF1">
    <property type="entry name" value="NONRIBOSOMAL PEPTIDE SYNTHASE PES1 (EUROFUNG)-RELATED"/>
    <property type="match status" value="1"/>
</dbReference>
<dbReference type="InterPro" id="IPR042099">
    <property type="entry name" value="ANL_N_sf"/>
</dbReference>
<feature type="compositionally biased region" description="Pro residues" evidence="1">
    <location>
        <begin position="165"/>
        <end position="181"/>
    </location>
</feature>
<dbReference type="EMBL" id="CP031320">
    <property type="protein sequence ID" value="AXK34131.1"/>
    <property type="molecule type" value="Genomic_DNA"/>
</dbReference>
<dbReference type="PANTHER" id="PTHR43767">
    <property type="entry name" value="LONG-CHAIN-FATTY-ACID--COA LIGASE"/>
    <property type="match status" value="1"/>
</dbReference>
<proteinExistence type="predicted"/>
<name>A0A345XR65_9ACTN</name>
<dbReference type="Gene3D" id="3.40.50.12780">
    <property type="entry name" value="N-terminal domain of ligase-like"/>
    <property type="match status" value="1"/>
</dbReference>
<keyword evidence="4" id="KW-1185">Reference proteome</keyword>
<evidence type="ECO:0000256" key="1">
    <source>
        <dbReference type="SAM" id="MobiDB-lite"/>
    </source>
</evidence>
<dbReference type="Proteomes" id="UP000254425">
    <property type="component" value="Chromosome"/>
</dbReference>
<gene>
    <name evidence="3" type="ORF">DVA86_17175</name>
</gene>
<dbReference type="AlphaFoldDB" id="A0A345XR65"/>